<evidence type="ECO:0000313" key="1">
    <source>
        <dbReference type="EMBL" id="TDL17190.1"/>
    </source>
</evidence>
<name>A0A4Y7PRP8_9AGAM</name>
<sequence length="269" mass="30452">MSDAIASKISVETSRKENRLCREAVDTSRFKQRDEKLNLMMAVIGKRHNGETLLHPANANWGIDCSTIHEKVAESQTDGSRRDNGQYTRSILRSQATVYSEVEDASLFENEMLRRQEGVALIQAIFDESLEARNLLEWVAAHSKNSKARAHLRTESATGTFKGTFRIRTDQNNSRKKRGGSNLELYEQPIMPRANVDTSDKRRSVMESSLKREDPRKFNLSKFEKICDRGLPWIRIRRSLSPDTPEGSGTSKMLFGTLAESALLVKYAG</sequence>
<dbReference type="VEuPathDB" id="FungiDB:BD410DRAFT_807525"/>
<dbReference type="AlphaFoldDB" id="A0A4Y7PRP8"/>
<evidence type="ECO:0000313" key="2">
    <source>
        <dbReference type="Proteomes" id="UP000294933"/>
    </source>
</evidence>
<proteinExistence type="predicted"/>
<dbReference type="Proteomes" id="UP000294933">
    <property type="component" value="Unassembled WGS sequence"/>
</dbReference>
<accession>A0A4Y7PRP8</accession>
<organism evidence="1 2">
    <name type="scientific">Rickenella mellea</name>
    <dbReference type="NCBI Taxonomy" id="50990"/>
    <lineage>
        <taxon>Eukaryota</taxon>
        <taxon>Fungi</taxon>
        <taxon>Dikarya</taxon>
        <taxon>Basidiomycota</taxon>
        <taxon>Agaricomycotina</taxon>
        <taxon>Agaricomycetes</taxon>
        <taxon>Hymenochaetales</taxon>
        <taxon>Rickenellaceae</taxon>
        <taxon>Rickenella</taxon>
    </lineage>
</organism>
<keyword evidence="2" id="KW-1185">Reference proteome</keyword>
<reference evidence="1 2" key="1">
    <citation type="submission" date="2018-06" db="EMBL/GenBank/DDBJ databases">
        <title>A transcriptomic atlas of mushroom development highlights an independent origin of complex multicellularity.</title>
        <authorList>
            <consortium name="DOE Joint Genome Institute"/>
            <person name="Krizsan K."/>
            <person name="Almasi E."/>
            <person name="Merenyi Z."/>
            <person name="Sahu N."/>
            <person name="Viragh M."/>
            <person name="Koszo T."/>
            <person name="Mondo S."/>
            <person name="Kiss B."/>
            <person name="Balint B."/>
            <person name="Kues U."/>
            <person name="Barry K."/>
            <person name="Hegedus J.C."/>
            <person name="Henrissat B."/>
            <person name="Johnson J."/>
            <person name="Lipzen A."/>
            <person name="Ohm R."/>
            <person name="Nagy I."/>
            <person name="Pangilinan J."/>
            <person name="Yan J."/>
            <person name="Xiong Y."/>
            <person name="Grigoriev I.V."/>
            <person name="Hibbett D.S."/>
            <person name="Nagy L.G."/>
        </authorList>
    </citation>
    <scope>NUCLEOTIDE SEQUENCE [LARGE SCALE GENOMIC DNA]</scope>
    <source>
        <strain evidence="1 2">SZMC22713</strain>
    </source>
</reference>
<protein>
    <submittedName>
        <fullName evidence="1">Uncharacterized protein</fullName>
    </submittedName>
</protein>
<dbReference type="EMBL" id="ML170226">
    <property type="protein sequence ID" value="TDL17190.1"/>
    <property type="molecule type" value="Genomic_DNA"/>
</dbReference>
<gene>
    <name evidence="1" type="ORF">BD410DRAFT_807525</name>
</gene>